<name>A0AAQ3WZJ4_PASNO</name>
<evidence type="ECO:0000259" key="3">
    <source>
        <dbReference type="Pfam" id="PF07727"/>
    </source>
</evidence>
<organism evidence="5 6">
    <name type="scientific">Paspalum notatum var. saurae</name>
    <dbReference type="NCBI Taxonomy" id="547442"/>
    <lineage>
        <taxon>Eukaryota</taxon>
        <taxon>Viridiplantae</taxon>
        <taxon>Streptophyta</taxon>
        <taxon>Embryophyta</taxon>
        <taxon>Tracheophyta</taxon>
        <taxon>Spermatophyta</taxon>
        <taxon>Magnoliopsida</taxon>
        <taxon>Liliopsida</taxon>
        <taxon>Poales</taxon>
        <taxon>Poaceae</taxon>
        <taxon>PACMAD clade</taxon>
        <taxon>Panicoideae</taxon>
        <taxon>Andropogonodae</taxon>
        <taxon>Paspaleae</taxon>
        <taxon>Paspalinae</taxon>
        <taxon>Paspalum</taxon>
    </lineage>
</organism>
<evidence type="ECO:0000313" key="5">
    <source>
        <dbReference type="EMBL" id="WVZ80038.1"/>
    </source>
</evidence>
<dbReference type="Proteomes" id="UP001341281">
    <property type="component" value="Chromosome 06"/>
</dbReference>
<evidence type="ECO:0000256" key="1">
    <source>
        <dbReference type="ARBA" id="ARBA00022723"/>
    </source>
</evidence>
<evidence type="ECO:0000259" key="4">
    <source>
        <dbReference type="Pfam" id="PF25597"/>
    </source>
</evidence>
<dbReference type="InterPro" id="IPR039537">
    <property type="entry name" value="Retrotran_Ty1/copia-like"/>
</dbReference>
<dbReference type="PANTHER" id="PTHR42648">
    <property type="entry name" value="TRANSPOSASE, PUTATIVE-RELATED"/>
    <property type="match status" value="1"/>
</dbReference>
<sequence length="195" mass="22261">MFTTNVPKFLWGEAVKTATYLINRMNLRVLDNKSPAELLLKSNEFVLSPKVFGCVCFVHDYKNNVGKLDAHAVKCVFVGYSPTQDSASIPTNWKLAKEDPKWKEAMLEEMRALEKNKTWELVDLPPGKQPVGCKWVFTIKHTPEGKVERYKARLVAKGYTQTHGIDYDETFAPVAKMNSVRTLISCDVNLDWNIY</sequence>
<protein>
    <recommendedName>
        <fullName evidence="7">Reverse transcriptase Ty1/copia-type domain-containing protein</fullName>
    </recommendedName>
</protein>
<dbReference type="Pfam" id="PF25597">
    <property type="entry name" value="SH3_retrovirus"/>
    <property type="match status" value="1"/>
</dbReference>
<dbReference type="PANTHER" id="PTHR42648:SF28">
    <property type="entry name" value="TRANSPOSON-ENCODED PROTEIN WITH RIBONUCLEASE H-LIKE AND RETROVIRUS ZINC FINGER-LIKE DOMAINS"/>
    <property type="match status" value="1"/>
</dbReference>
<evidence type="ECO:0000313" key="6">
    <source>
        <dbReference type="Proteomes" id="UP001341281"/>
    </source>
</evidence>
<dbReference type="GO" id="GO:0016787">
    <property type="term" value="F:hydrolase activity"/>
    <property type="evidence" value="ECO:0007669"/>
    <property type="project" value="UniProtKB-KW"/>
</dbReference>
<dbReference type="Pfam" id="PF07727">
    <property type="entry name" value="RVT_2"/>
    <property type="match status" value="1"/>
</dbReference>
<evidence type="ECO:0008006" key="7">
    <source>
        <dbReference type="Google" id="ProtNLM"/>
    </source>
</evidence>
<accession>A0AAQ3WZJ4</accession>
<reference evidence="5 6" key="1">
    <citation type="submission" date="2024-02" db="EMBL/GenBank/DDBJ databases">
        <title>High-quality chromosome-scale genome assembly of Pensacola bahiagrass (Paspalum notatum Flugge var. saurae).</title>
        <authorList>
            <person name="Vega J.M."/>
            <person name="Podio M."/>
            <person name="Orjuela J."/>
            <person name="Siena L.A."/>
            <person name="Pessino S.C."/>
            <person name="Combes M.C."/>
            <person name="Mariac C."/>
            <person name="Albertini E."/>
            <person name="Pupilli F."/>
            <person name="Ortiz J.P.A."/>
            <person name="Leblanc O."/>
        </authorList>
    </citation>
    <scope>NUCLEOTIDE SEQUENCE [LARGE SCALE GENOMIC DNA]</scope>
    <source>
        <strain evidence="5">R1</strain>
        <tissue evidence="5">Leaf</tissue>
    </source>
</reference>
<dbReference type="InterPro" id="IPR057670">
    <property type="entry name" value="SH3_retrovirus"/>
</dbReference>
<keyword evidence="1" id="KW-0479">Metal-binding</keyword>
<dbReference type="GO" id="GO:0046872">
    <property type="term" value="F:metal ion binding"/>
    <property type="evidence" value="ECO:0007669"/>
    <property type="project" value="UniProtKB-KW"/>
</dbReference>
<dbReference type="InterPro" id="IPR013103">
    <property type="entry name" value="RVT_2"/>
</dbReference>
<dbReference type="EMBL" id="CP144750">
    <property type="protein sequence ID" value="WVZ80038.1"/>
    <property type="molecule type" value="Genomic_DNA"/>
</dbReference>
<feature type="domain" description="Reverse transcriptase Ty1/copia-type" evidence="3">
    <location>
        <begin position="116"/>
        <end position="194"/>
    </location>
</feature>
<feature type="domain" description="Retroviral polymerase SH3-like" evidence="4">
    <location>
        <begin position="54"/>
        <end position="84"/>
    </location>
</feature>
<dbReference type="AlphaFoldDB" id="A0AAQ3WZJ4"/>
<evidence type="ECO:0000256" key="2">
    <source>
        <dbReference type="ARBA" id="ARBA00022801"/>
    </source>
</evidence>
<gene>
    <name evidence="5" type="ORF">U9M48_027553</name>
</gene>
<keyword evidence="2" id="KW-0378">Hydrolase</keyword>
<proteinExistence type="predicted"/>
<keyword evidence="6" id="KW-1185">Reference proteome</keyword>